<proteinExistence type="predicted"/>
<feature type="domain" description="HVO-0513-like N-terminal" evidence="5">
    <location>
        <begin position="22"/>
        <end position="151"/>
    </location>
</feature>
<dbReference type="Pfam" id="PF04967">
    <property type="entry name" value="HTH_10"/>
    <property type="match status" value="1"/>
</dbReference>
<evidence type="ECO:0000256" key="3">
    <source>
        <dbReference type="SAM" id="MobiDB-lite"/>
    </source>
</evidence>
<dbReference type="Gene3D" id="1.10.10.10">
    <property type="entry name" value="Winged helix-like DNA-binding domain superfamily/Winged helix DNA-binding domain"/>
    <property type="match status" value="1"/>
</dbReference>
<evidence type="ECO:0000313" key="7">
    <source>
        <dbReference type="Proteomes" id="UP000292704"/>
    </source>
</evidence>
<dbReference type="PANTHER" id="PTHR34236:SF1">
    <property type="entry name" value="DIMETHYL SULFOXIDE REDUCTASE TRANSCRIPTIONAL ACTIVATOR"/>
    <property type="match status" value="1"/>
</dbReference>
<protein>
    <submittedName>
        <fullName evidence="6">DNA-binding protein</fullName>
    </submittedName>
</protein>
<feature type="compositionally biased region" description="Basic and acidic residues" evidence="3">
    <location>
        <begin position="218"/>
        <end position="233"/>
    </location>
</feature>
<dbReference type="EMBL" id="SHMR01000007">
    <property type="protein sequence ID" value="RZH67203.1"/>
    <property type="molecule type" value="Genomic_DNA"/>
</dbReference>
<gene>
    <name evidence="6" type="ORF">ELS17_15780</name>
</gene>
<dbReference type="SUPFAM" id="SSF88659">
    <property type="entry name" value="Sigma3 and sigma4 domains of RNA polymerase sigma factors"/>
    <property type="match status" value="1"/>
</dbReference>
<feature type="region of interest" description="Disordered" evidence="3">
    <location>
        <begin position="216"/>
        <end position="239"/>
    </location>
</feature>
<evidence type="ECO:0000259" key="4">
    <source>
        <dbReference type="Pfam" id="PF04967"/>
    </source>
</evidence>
<evidence type="ECO:0000313" key="6">
    <source>
        <dbReference type="EMBL" id="RZH67203.1"/>
    </source>
</evidence>
<evidence type="ECO:0000256" key="2">
    <source>
        <dbReference type="ARBA" id="ARBA00023163"/>
    </source>
</evidence>
<comment type="caution">
    <text evidence="6">The sequence shown here is derived from an EMBL/GenBank/DDBJ whole genome shotgun (WGS) entry which is preliminary data.</text>
</comment>
<feature type="domain" description="HTH bat-type" evidence="4">
    <location>
        <begin position="162"/>
        <end position="213"/>
    </location>
</feature>
<keyword evidence="2" id="KW-0804">Transcription</keyword>
<evidence type="ECO:0000259" key="5">
    <source>
        <dbReference type="Pfam" id="PF24278"/>
    </source>
</evidence>
<dbReference type="GO" id="GO:0003677">
    <property type="term" value="F:DNA binding"/>
    <property type="evidence" value="ECO:0007669"/>
    <property type="project" value="UniProtKB-KW"/>
</dbReference>
<evidence type="ECO:0000256" key="1">
    <source>
        <dbReference type="ARBA" id="ARBA00023015"/>
    </source>
</evidence>
<dbReference type="STRING" id="222984.GCA_000731985_00316"/>
<accession>A0A482XYN6</accession>
<dbReference type="InterPro" id="IPR056493">
    <property type="entry name" value="HVO_0513_N"/>
</dbReference>
<keyword evidence="6" id="KW-0238">DNA-binding</keyword>
<dbReference type="RefSeq" id="WP_130171431.1">
    <property type="nucleotide sequence ID" value="NZ_SHMR01000007.1"/>
</dbReference>
<dbReference type="InterPro" id="IPR013324">
    <property type="entry name" value="RNA_pol_sigma_r3/r4-like"/>
</dbReference>
<dbReference type="PANTHER" id="PTHR34236">
    <property type="entry name" value="DIMETHYL SULFOXIDE REDUCTASE TRANSCRIPTIONAL ACTIVATOR"/>
    <property type="match status" value="1"/>
</dbReference>
<name>A0A482XYN6_9EURY</name>
<dbReference type="InterPro" id="IPR036388">
    <property type="entry name" value="WH-like_DNA-bd_sf"/>
</dbReference>
<keyword evidence="1" id="KW-0805">Transcription regulation</keyword>
<organism evidence="6 7">
    <name type="scientific">Natrinema altunense</name>
    <dbReference type="NCBI Taxonomy" id="222984"/>
    <lineage>
        <taxon>Archaea</taxon>
        <taxon>Methanobacteriati</taxon>
        <taxon>Methanobacteriota</taxon>
        <taxon>Stenosarchaea group</taxon>
        <taxon>Halobacteria</taxon>
        <taxon>Halobacteriales</taxon>
        <taxon>Natrialbaceae</taxon>
        <taxon>Natrinema</taxon>
    </lineage>
</organism>
<dbReference type="OrthoDB" id="27447at2157"/>
<dbReference type="Proteomes" id="UP000292704">
    <property type="component" value="Unassembled WGS sequence"/>
</dbReference>
<sequence length="239" mass="27118">MRCVTYVITPPREYFDRGAERLRERGITFESVRNVDPLDDGTIVAQQVVRGERAAARSALEETGPTVVDYHVTDAAGATVLQLHYRPSDLTRELLAIHQRHAVVLEYPLEYTGARNRSLRVSEIGRGDALRRVIEETRAIVDVEIERLVDYEPSAQRLVADLTDRQREVLCVAVEEGYYEEPRRVTYGDVAARLECSAGTVGQHLRRIEARLMPTLVDGDRPRSEIDRERDRPPTGPSR</sequence>
<dbReference type="AlphaFoldDB" id="A0A482XYN6"/>
<dbReference type="InterPro" id="IPR007050">
    <property type="entry name" value="HTH_bacterioopsin"/>
</dbReference>
<dbReference type="Pfam" id="PF24278">
    <property type="entry name" value="HVO_0513_N"/>
    <property type="match status" value="1"/>
</dbReference>
<reference evidence="6 7" key="1">
    <citation type="submission" date="2019-02" db="EMBL/GenBank/DDBJ databases">
        <title>Genome analysis provides insights into bioremediation potentialities and Haloocin production by Natrinema altunense strain 4.1R isolated from Chott Douz in Tunisian desert.</title>
        <authorList>
            <person name="Najjari A."/>
            <person name="Youssef N."/>
            <person name="Ben Dhia O."/>
            <person name="Ferjani R."/>
            <person name="El Hidri D."/>
            <person name="Ouzari H.I."/>
            <person name="Cherif A."/>
        </authorList>
    </citation>
    <scope>NUCLEOTIDE SEQUENCE [LARGE SCALE GENOMIC DNA]</scope>
    <source>
        <strain evidence="6 7">4.1R</strain>
    </source>
</reference>